<reference evidence="1" key="1">
    <citation type="journal article" date="2007" name="PLoS ONE">
        <title>The first genome sequence of an elite grapevine cultivar (Pinot noir Vitis vinifera L.): coping with a highly heterozygous genome.</title>
        <authorList>
            <person name="Velasco R."/>
            <person name="Zharkikh A."/>
            <person name="Troggio M."/>
            <person name="Cartwright D.A."/>
            <person name="Cestaro A."/>
            <person name="Pruss D."/>
            <person name="Pindo M."/>
            <person name="FitzGerald L.M."/>
            <person name="Vezzulli S."/>
            <person name="Reid J."/>
            <person name="Malacarne G."/>
            <person name="Iliev D."/>
            <person name="Coppola G."/>
            <person name="Wardell B."/>
            <person name="Micheletti D."/>
            <person name="Macalma T."/>
            <person name="Facci M."/>
            <person name="Mitchell J.T."/>
            <person name="Perazzolli M."/>
            <person name="Eldredge G."/>
            <person name="Gatto P."/>
            <person name="Oyzerski R."/>
            <person name="Moretto M."/>
            <person name="Gutin N."/>
            <person name="Stefanini M."/>
            <person name="Chen Y."/>
            <person name="Segala C."/>
            <person name="Davenport C."/>
            <person name="Dematte L."/>
            <person name="Mraz A."/>
            <person name="Battilana J."/>
            <person name="Stormo K."/>
            <person name="Costa F."/>
            <person name="Tao Q."/>
            <person name="Si-Ammour A."/>
            <person name="Harkins T."/>
            <person name="Lackey A."/>
            <person name="Perbost C."/>
            <person name="Taillon B."/>
            <person name="Stella A."/>
            <person name="Solovyev V."/>
            <person name="Fawcett J.A."/>
            <person name="Sterck L."/>
            <person name="Vandepoele K."/>
            <person name="Grando S.M."/>
            <person name="Toppo S."/>
            <person name="Moser C."/>
            <person name="Lanchbury J."/>
            <person name="Bogden R."/>
            <person name="Skolnick M."/>
            <person name="Sgaramella V."/>
            <person name="Bhatnagar S.K."/>
            <person name="Fontana P."/>
            <person name="Gutin A."/>
            <person name="Van de Peer Y."/>
            <person name="Salamini F."/>
            <person name="Viola R."/>
        </authorList>
    </citation>
    <scope>NUCLEOTIDE SEQUENCE</scope>
</reference>
<organism evidence="1">
    <name type="scientific">Vitis vinifera</name>
    <name type="common">Grape</name>
    <dbReference type="NCBI Taxonomy" id="29760"/>
    <lineage>
        <taxon>Eukaryota</taxon>
        <taxon>Viridiplantae</taxon>
        <taxon>Streptophyta</taxon>
        <taxon>Embryophyta</taxon>
        <taxon>Tracheophyta</taxon>
        <taxon>Spermatophyta</taxon>
        <taxon>Magnoliopsida</taxon>
        <taxon>eudicotyledons</taxon>
        <taxon>Gunneridae</taxon>
        <taxon>Pentapetalae</taxon>
        <taxon>rosids</taxon>
        <taxon>Vitales</taxon>
        <taxon>Vitaceae</taxon>
        <taxon>Viteae</taxon>
        <taxon>Vitis</taxon>
    </lineage>
</organism>
<evidence type="ECO:0000313" key="1">
    <source>
        <dbReference type="EMBL" id="CAN82627.1"/>
    </source>
</evidence>
<gene>
    <name evidence="1" type="ORF">VITISV_030579</name>
</gene>
<proteinExistence type="predicted"/>
<sequence length="301" mass="34046">MAPFDSWFDPRQRRHLIRAQLVSQLIRVQLVKNSVCEISQALKKAAKYFRNNKLNSQGCEIGFHLEVLSVPACGMYRVRIVHRLKHWILDFLSFEMGWKRIANCIHKIYGSGLNVKFDGRKAITEAPASGTSIQVKDAGRTTQTDMADIRCSNCDGHVGWAIVRIRTLISIGWNLLHIGVGRSVGSSFVTMRKILNFNIARVFVLKIISHVCLQLDGFIKYIYIIWQVVMNVNFEGRKAIDQAPAPTSVISVQVRDGGHTTQTDMASMYCSKCSVHVGWKLAKVKESNNHPIVYQGQYIII</sequence>
<evidence type="ECO:0008006" key="2">
    <source>
        <dbReference type="Google" id="ProtNLM"/>
    </source>
</evidence>
<dbReference type="EMBL" id="AM437467">
    <property type="protein sequence ID" value="CAN82627.1"/>
    <property type="molecule type" value="Genomic_DNA"/>
</dbReference>
<accession>A5AVU9</accession>
<dbReference type="ExpressionAtlas" id="A5AVU9">
    <property type="expression patterns" value="baseline"/>
</dbReference>
<name>A5AVU9_VITVI</name>
<protein>
    <recommendedName>
        <fullName evidence="2">Yippee domain-containing protein</fullName>
    </recommendedName>
</protein>
<dbReference type="AlphaFoldDB" id="A5AVU9"/>